<comment type="caution">
    <text evidence="4">The sequence shown here is derived from an EMBL/GenBank/DDBJ whole genome shotgun (WGS) entry which is preliminary data.</text>
</comment>
<dbReference type="PANTHER" id="PTHR22746:SF10">
    <property type="entry name" value="GUANINE NUCLEOTIDE EXCHANGE FACTOR SUBUNIT RIC1"/>
    <property type="match status" value="1"/>
</dbReference>
<sequence length="636" mass="70372">MVDRAGRPADICGTGNVTSLAWTSDGCGLAVGWKRGLGIWSLSGRQTFLYHGADAETREDVAKKQINALNKFVSVQHLFWSAGNNELVALTNGPSSQGQAELSMLPIMRASSLGHLDPAESEQPLFIADDTVNIYRGRSWKPAALLDPQASPWQIVKVNSLYAAVQWPIRYCCISNDGTLLAVAGRNGLVHYSSNTGRWKMFTSETEETSFSVKGGMVWYYHVLIVATESARGTELRLYSRDQELSDAKCLNVQQLPHTVVTMTLQGSTLLVLTADNTLYHYTVATTRDAIRLVIGDSMSLQGLNPSAGRVRAICGFTAGHGDLDYDLLTSTIVLLAGSQLVVLEPKKGAHGGTRYESRLLASRVDSFYIYSGKLTGLRRSVWAMTNRNVAFWPDVVHERIIEIASPACPIAILHDPSLIVTLSNRIDVRFNLPFESIQQEMGVVLYLPQWLESFLRQGDVSLAHELAGASQTLPYFAHSLEMLLRATIEGAKRDDAFSNGVVRLLDCYPESLDVAAAYTRKTEVENWGRLFELIGNPRELFERCLQEPKRLQTASRYLIAIRHQSVSEAFEIHEDTTRLLQLAFEAGNIELCEEIIRFLDSVDPSGDLKTRSLDVLSATLVSENIINMNMASPQV</sequence>
<dbReference type="GO" id="GO:0005829">
    <property type="term" value="C:cytosol"/>
    <property type="evidence" value="ECO:0007669"/>
    <property type="project" value="TreeGrafter"/>
</dbReference>
<name>A0A8K0JK02_9TREE</name>
<evidence type="ECO:0000313" key="5">
    <source>
        <dbReference type="Proteomes" id="UP000812966"/>
    </source>
</evidence>
<evidence type="ECO:0000256" key="1">
    <source>
        <dbReference type="ARBA" id="ARBA00004370"/>
    </source>
</evidence>
<dbReference type="GO" id="GO:0042147">
    <property type="term" value="P:retrograde transport, endosome to Golgi"/>
    <property type="evidence" value="ECO:0007669"/>
    <property type="project" value="TreeGrafter"/>
</dbReference>
<comment type="subcellular location">
    <subcellularLocation>
        <location evidence="1">Membrane</location>
    </subcellularLocation>
</comment>
<proteinExistence type="predicted"/>
<dbReference type="GO" id="GO:0000139">
    <property type="term" value="C:Golgi membrane"/>
    <property type="evidence" value="ECO:0007669"/>
    <property type="project" value="TreeGrafter"/>
</dbReference>
<dbReference type="GO" id="GO:0034066">
    <property type="term" value="C:Ric1-Rgp1 guanyl-nucleotide exchange factor complex"/>
    <property type="evidence" value="ECO:0007669"/>
    <property type="project" value="InterPro"/>
</dbReference>
<dbReference type="OrthoDB" id="67540at2759"/>
<organism evidence="4 5">
    <name type="scientific">Filobasidium floriforme</name>
    <dbReference type="NCBI Taxonomy" id="5210"/>
    <lineage>
        <taxon>Eukaryota</taxon>
        <taxon>Fungi</taxon>
        <taxon>Dikarya</taxon>
        <taxon>Basidiomycota</taxon>
        <taxon>Agaricomycotina</taxon>
        <taxon>Tremellomycetes</taxon>
        <taxon>Filobasidiales</taxon>
        <taxon>Filobasidiaceae</taxon>
        <taxon>Filobasidium</taxon>
    </lineage>
</organism>
<dbReference type="AlphaFoldDB" id="A0A8K0JK02"/>
<dbReference type="Proteomes" id="UP000812966">
    <property type="component" value="Unassembled WGS sequence"/>
</dbReference>
<dbReference type="InterPro" id="IPR009771">
    <property type="entry name" value="RIC1_C"/>
</dbReference>
<feature type="domain" description="RIC1 C-terminal alpha solenoid region" evidence="3">
    <location>
        <begin position="450"/>
        <end position="614"/>
    </location>
</feature>
<gene>
    <name evidence="4" type="ORF">FFLO_03853</name>
</gene>
<dbReference type="InterPro" id="IPR040096">
    <property type="entry name" value="Ric1"/>
</dbReference>
<evidence type="ECO:0000256" key="2">
    <source>
        <dbReference type="ARBA" id="ARBA00023136"/>
    </source>
</evidence>
<evidence type="ECO:0000313" key="4">
    <source>
        <dbReference type="EMBL" id="KAG7532111.1"/>
    </source>
</evidence>
<protein>
    <recommendedName>
        <fullName evidence="3">RIC1 C-terminal alpha solenoid region domain-containing protein</fullName>
    </recommendedName>
</protein>
<dbReference type="InterPro" id="IPR015943">
    <property type="entry name" value="WD40/YVTN_repeat-like_dom_sf"/>
</dbReference>
<evidence type="ECO:0000259" key="3">
    <source>
        <dbReference type="Pfam" id="PF07064"/>
    </source>
</evidence>
<dbReference type="Gene3D" id="2.130.10.10">
    <property type="entry name" value="YVTN repeat-like/Quinoprotein amine dehydrogenase"/>
    <property type="match status" value="1"/>
</dbReference>
<keyword evidence="5" id="KW-1185">Reference proteome</keyword>
<dbReference type="EMBL" id="JABELV010000074">
    <property type="protein sequence ID" value="KAG7532111.1"/>
    <property type="molecule type" value="Genomic_DNA"/>
</dbReference>
<dbReference type="Pfam" id="PF07064">
    <property type="entry name" value="RIC1"/>
    <property type="match status" value="1"/>
</dbReference>
<reference evidence="4" key="1">
    <citation type="submission" date="2020-04" db="EMBL/GenBank/DDBJ databases">
        <title>Analysis of mating type loci in Filobasidium floriforme.</title>
        <authorList>
            <person name="Nowrousian M."/>
        </authorList>
    </citation>
    <scope>NUCLEOTIDE SEQUENCE</scope>
    <source>
        <strain evidence="4">CBS 6242</strain>
    </source>
</reference>
<dbReference type="GO" id="GO:0006886">
    <property type="term" value="P:intracellular protein transport"/>
    <property type="evidence" value="ECO:0007669"/>
    <property type="project" value="InterPro"/>
</dbReference>
<dbReference type="PANTHER" id="PTHR22746">
    <property type="entry name" value="RAB6A-GEF COMPLEX PARTNER PROTEIN 1"/>
    <property type="match status" value="1"/>
</dbReference>
<accession>A0A8K0JK02</accession>
<dbReference type="Pfam" id="PF25440">
    <property type="entry name" value="Beta-prop_RIC1_2nd"/>
    <property type="match status" value="1"/>
</dbReference>
<keyword evidence="2" id="KW-0472">Membrane</keyword>
<dbReference type="SUPFAM" id="SSF69322">
    <property type="entry name" value="Tricorn protease domain 2"/>
    <property type="match status" value="1"/>
</dbReference>